<feature type="region of interest" description="Disordered" evidence="1">
    <location>
        <begin position="314"/>
        <end position="345"/>
    </location>
</feature>
<feature type="region of interest" description="Disordered" evidence="1">
    <location>
        <begin position="60"/>
        <end position="180"/>
    </location>
</feature>
<dbReference type="Proteomes" id="UP000594262">
    <property type="component" value="Unplaced"/>
</dbReference>
<proteinExistence type="predicted"/>
<accession>A0A7M5UYL9</accession>
<organism evidence="3 4">
    <name type="scientific">Clytia hemisphaerica</name>
    <dbReference type="NCBI Taxonomy" id="252671"/>
    <lineage>
        <taxon>Eukaryota</taxon>
        <taxon>Metazoa</taxon>
        <taxon>Cnidaria</taxon>
        <taxon>Hydrozoa</taxon>
        <taxon>Hydroidolina</taxon>
        <taxon>Leptothecata</taxon>
        <taxon>Obeliida</taxon>
        <taxon>Clytiidae</taxon>
        <taxon>Clytia</taxon>
    </lineage>
</organism>
<keyword evidence="2" id="KW-1133">Transmembrane helix</keyword>
<evidence type="ECO:0000313" key="3">
    <source>
        <dbReference type="EnsemblMetazoa" id="CLYHEMP003392.1"/>
    </source>
</evidence>
<dbReference type="AlphaFoldDB" id="A0A7M5UYL9"/>
<evidence type="ECO:0000256" key="1">
    <source>
        <dbReference type="SAM" id="MobiDB-lite"/>
    </source>
</evidence>
<evidence type="ECO:0000313" key="4">
    <source>
        <dbReference type="Proteomes" id="UP000594262"/>
    </source>
</evidence>
<feature type="compositionally biased region" description="Basic and acidic residues" evidence="1">
    <location>
        <begin position="82"/>
        <end position="103"/>
    </location>
</feature>
<sequence>LRLVGWSMLYCTNAKKTSRVPKPLQLDLFFSSKTKDRMRLAFIILMTVLVILTAHITNAKEQGGKPPQREGGKPGGPGGKPPPREGGKTPTKEGGKPLPREGGKPGGPGGKPPPREGGKPPPGKGGKPPPRHGEKPRGADGKLERTENEKKRDEARSKIKDEFKTGKKESQRDREVGSSTLRCDKRGGALIIRRKGTVFGMNIKDIITREENDVEVKKFNIRDDVDFNITKDKNDTSTYGIEAAFVEMAGQLTNNGGNITLQVFMFKDAGNVTGEDGNEYELVDGGVKFNLKIDLPETVKALDVVLATKCGFKGEGSKKGKPQKQSKEATRGKKGPVKNSGRRDLETFEMCSNAQMTFSAAYQAGGNDIDMPSGYPESNAVDEQNEKLGSEIVLRFENAKNIFYDPTAETGDDIGDPVDYDTGSSGTMMTSSVLILSCLMMLVKMLM</sequence>
<dbReference type="EnsemblMetazoa" id="CLYHEMT003392.1">
    <property type="protein sequence ID" value="CLYHEMP003392.1"/>
    <property type="gene ID" value="CLYHEMG003392"/>
</dbReference>
<feature type="compositionally biased region" description="Basic and acidic residues" evidence="1">
    <location>
        <begin position="131"/>
        <end position="180"/>
    </location>
</feature>
<evidence type="ECO:0000256" key="2">
    <source>
        <dbReference type="SAM" id="Phobius"/>
    </source>
</evidence>
<keyword evidence="2" id="KW-0472">Membrane</keyword>
<reference evidence="3" key="1">
    <citation type="submission" date="2021-01" db="UniProtKB">
        <authorList>
            <consortium name="EnsemblMetazoa"/>
        </authorList>
    </citation>
    <scope>IDENTIFICATION</scope>
</reference>
<name>A0A7M5UYL9_9CNID</name>
<keyword evidence="2" id="KW-0812">Transmembrane</keyword>
<protein>
    <submittedName>
        <fullName evidence="3">Uncharacterized protein</fullName>
    </submittedName>
</protein>
<feature type="transmembrane region" description="Helical" evidence="2">
    <location>
        <begin position="40"/>
        <end position="57"/>
    </location>
</feature>
<keyword evidence="4" id="KW-1185">Reference proteome</keyword>